<accession>A0A382QJH2</accession>
<protein>
    <recommendedName>
        <fullName evidence="3">Sulfatase N-terminal domain-containing protein</fullName>
    </recommendedName>
</protein>
<dbReference type="EMBL" id="UINC01114631">
    <property type="protein sequence ID" value="SVC85070.1"/>
    <property type="molecule type" value="Genomic_DNA"/>
</dbReference>
<keyword evidence="2" id="KW-0378">Hydrolase</keyword>
<feature type="non-terminal residue" evidence="4">
    <location>
        <position position="240"/>
    </location>
</feature>
<feature type="domain" description="Sulfatase N-terminal" evidence="3">
    <location>
        <begin position="1"/>
        <end position="202"/>
    </location>
</feature>
<proteinExistence type="predicted"/>
<gene>
    <name evidence="4" type="ORF">METZ01_LOCUS337924</name>
</gene>
<dbReference type="InterPro" id="IPR017850">
    <property type="entry name" value="Alkaline_phosphatase_core_sf"/>
</dbReference>
<evidence type="ECO:0000256" key="1">
    <source>
        <dbReference type="ARBA" id="ARBA00022723"/>
    </source>
</evidence>
<dbReference type="InterPro" id="IPR000917">
    <property type="entry name" value="Sulfatase_N"/>
</dbReference>
<dbReference type="GO" id="GO:0008484">
    <property type="term" value="F:sulfuric ester hydrolase activity"/>
    <property type="evidence" value="ECO:0007669"/>
    <property type="project" value="TreeGrafter"/>
</dbReference>
<dbReference type="SUPFAM" id="SSF53649">
    <property type="entry name" value="Alkaline phosphatase-like"/>
    <property type="match status" value="1"/>
</dbReference>
<organism evidence="4">
    <name type="scientific">marine metagenome</name>
    <dbReference type="NCBI Taxonomy" id="408172"/>
    <lineage>
        <taxon>unclassified sequences</taxon>
        <taxon>metagenomes</taxon>
        <taxon>ecological metagenomes</taxon>
    </lineage>
</organism>
<reference evidence="4" key="1">
    <citation type="submission" date="2018-05" db="EMBL/GenBank/DDBJ databases">
        <authorList>
            <person name="Lanie J.A."/>
            <person name="Ng W.-L."/>
            <person name="Kazmierczak K.M."/>
            <person name="Andrzejewski T.M."/>
            <person name="Davidsen T.M."/>
            <person name="Wayne K.J."/>
            <person name="Tettelin H."/>
            <person name="Glass J.I."/>
            <person name="Rusch D."/>
            <person name="Podicherti R."/>
            <person name="Tsui H.-C.T."/>
            <person name="Winkler M.E."/>
        </authorList>
    </citation>
    <scope>NUCLEOTIDE SEQUENCE</scope>
</reference>
<dbReference type="PANTHER" id="PTHR45953">
    <property type="entry name" value="IDURONATE 2-SULFATASE"/>
    <property type="match status" value="1"/>
</dbReference>
<evidence type="ECO:0000259" key="3">
    <source>
        <dbReference type="Pfam" id="PF00884"/>
    </source>
</evidence>
<dbReference type="GO" id="GO:0046872">
    <property type="term" value="F:metal ion binding"/>
    <property type="evidence" value="ECO:0007669"/>
    <property type="project" value="UniProtKB-KW"/>
</dbReference>
<evidence type="ECO:0000256" key="2">
    <source>
        <dbReference type="ARBA" id="ARBA00022801"/>
    </source>
</evidence>
<dbReference type="GO" id="GO:0005737">
    <property type="term" value="C:cytoplasm"/>
    <property type="evidence" value="ECO:0007669"/>
    <property type="project" value="TreeGrafter"/>
</dbReference>
<evidence type="ECO:0000313" key="4">
    <source>
        <dbReference type="EMBL" id="SVC85070.1"/>
    </source>
</evidence>
<name>A0A382QJH2_9ZZZZ</name>
<keyword evidence="1" id="KW-0479">Metal-binding</keyword>
<sequence>MTDQQRFDTIRAWGYPHMVTPAQDRLAREGVSFRQAYCPGATCIASRAAIFTGMYPHSTGVYSFNNWNEHRSWVQDLADNGYWCVNMGKMHLNPRDDPGGFHERIVVENPTNMNLANGGADDDWGKYMSFNGIDRPNDRHKTDPVWGRKFQGVAWHHEERFHSDVFIGNSALNWIRNHRGEQPVFLQIGFTGPHEPWDPLSRHLELYHDTEIPKPVFRPNELLDKPPQQEALKRMFAGAG</sequence>
<dbReference type="PANTHER" id="PTHR45953:SF1">
    <property type="entry name" value="IDURONATE 2-SULFATASE"/>
    <property type="match status" value="1"/>
</dbReference>
<dbReference type="Pfam" id="PF00884">
    <property type="entry name" value="Sulfatase"/>
    <property type="match status" value="1"/>
</dbReference>
<dbReference type="AlphaFoldDB" id="A0A382QJH2"/>
<dbReference type="Gene3D" id="3.40.720.10">
    <property type="entry name" value="Alkaline Phosphatase, subunit A"/>
    <property type="match status" value="1"/>
</dbReference>